<evidence type="ECO:0000256" key="20">
    <source>
        <dbReference type="RuleBase" id="RU366027"/>
    </source>
</evidence>
<keyword evidence="8" id="KW-1134">Transmembrane beta strand</keyword>
<evidence type="ECO:0000256" key="5">
    <source>
        <dbReference type="ARBA" id="ARBA00013179"/>
    </source>
</evidence>
<comment type="subunit">
    <text evidence="4 20">Homodimer; dimerization is reversible, and the dimeric form is the active one.</text>
</comment>
<sequence>MLLVSLVAQAQEPKATYRQNDSIIGRLLDQDGSNHIALYPYESNYIIHTYTSNINRKSIESYSWAEHARKNETKFQISLGFPIYRGIFGENSVLGAAYTQQSWWQSFNSSQSAPFRETNYQPQIFVGFLTDYQVLGLQVKDIEFGFAHQSNGREKATSRSWNRLYARTMATNGNFSLGLKLWYRIPEDSADDDNPQITRYLGYHELTLGYRLDKSQFTLKSRYNINSGYGSAELGWSYPLNDSIRIYAQLFSGYGESMIDYNYKQTRFGLGVMLNDLF</sequence>
<keyword evidence="9" id="KW-0812">Transmembrane</keyword>
<evidence type="ECO:0000256" key="12">
    <source>
        <dbReference type="ARBA" id="ARBA00022801"/>
    </source>
</evidence>
<comment type="caution">
    <text evidence="21">The sequence shown here is derived from an EMBL/GenBank/DDBJ whole genome shotgun (WGS) entry which is preliminary data.</text>
</comment>
<dbReference type="GO" id="GO:0008970">
    <property type="term" value="F:phospholipase A1 activity"/>
    <property type="evidence" value="ECO:0007669"/>
    <property type="project" value="UniProtKB-EC"/>
</dbReference>
<evidence type="ECO:0000256" key="14">
    <source>
        <dbReference type="ARBA" id="ARBA00022963"/>
    </source>
</evidence>
<dbReference type="NCBIfam" id="NF008031">
    <property type="entry name" value="PRK10763.1"/>
    <property type="match status" value="1"/>
</dbReference>
<dbReference type="AlphaFoldDB" id="A0AB94IB42"/>
<comment type="catalytic activity">
    <reaction evidence="1 20">
        <text>a 1,2-diacyl-sn-glycero-3-phosphocholine + H2O = a 2-acyl-sn-glycero-3-phosphocholine + a fatty acid + H(+)</text>
        <dbReference type="Rhea" id="RHEA:18689"/>
        <dbReference type="ChEBI" id="CHEBI:15377"/>
        <dbReference type="ChEBI" id="CHEBI:15378"/>
        <dbReference type="ChEBI" id="CHEBI:28868"/>
        <dbReference type="ChEBI" id="CHEBI:57643"/>
        <dbReference type="ChEBI" id="CHEBI:57875"/>
        <dbReference type="EC" id="3.1.1.32"/>
    </reaction>
</comment>
<evidence type="ECO:0000256" key="1">
    <source>
        <dbReference type="ARBA" id="ARBA00000111"/>
    </source>
</evidence>
<evidence type="ECO:0000256" key="3">
    <source>
        <dbReference type="ARBA" id="ARBA00010525"/>
    </source>
</evidence>
<keyword evidence="13 19" id="KW-0106">Calcium</keyword>
<keyword evidence="12 20" id="KW-0378">Hydrolase</keyword>
<evidence type="ECO:0000256" key="6">
    <source>
        <dbReference type="ARBA" id="ARBA00013278"/>
    </source>
</evidence>
<dbReference type="SUPFAM" id="SSF56931">
    <property type="entry name" value="Outer membrane phospholipase A (OMPLA)"/>
    <property type="match status" value="1"/>
</dbReference>
<dbReference type="GO" id="GO:0016042">
    <property type="term" value="P:lipid catabolic process"/>
    <property type="evidence" value="ECO:0007669"/>
    <property type="project" value="UniProtKB-KW"/>
</dbReference>
<name>A0AB94IB42_9GAMM</name>
<comment type="similarity">
    <text evidence="3 20">Belongs to the phospholipase A1 family.</text>
</comment>
<evidence type="ECO:0000256" key="9">
    <source>
        <dbReference type="ARBA" id="ARBA00022692"/>
    </source>
</evidence>
<comment type="catalytic activity">
    <reaction evidence="2 20">
        <text>a 1,2-diacyl-sn-glycero-3-phosphocholine + H2O = a 1-acyl-sn-glycero-3-phosphocholine + a fatty acid + H(+)</text>
        <dbReference type="Rhea" id="RHEA:15801"/>
        <dbReference type="ChEBI" id="CHEBI:15377"/>
        <dbReference type="ChEBI" id="CHEBI:15378"/>
        <dbReference type="ChEBI" id="CHEBI:28868"/>
        <dbReference type="ChEBI" id="CHEBI:57643"/>
        <dbReference type="ChEBI" id="CHEBI:58168"/>
        <dbReference type="EC" id="3.1.1.4"/>
    </reaction>
</comment>
<dbReference type="GO" id="GO:0005509">
    <property type="term" value="F:calcium ion binding"/>
    <property type="evidence" value="ECO:0007669"/>
    <property type="project" value="TreeGrafter"/>
</dbReference>
<proteinExistence type="inferred from homology"/>
<keyword evidence="15 20" id="KW-0443">Lipid metabolism</keyword>
<evidence type="ECO:0000313" key="21">
    <source>
        <dbReference type="EMBL" id="TEA26624.1"/>
    </source>
</evidence>
<feature type="binding site" description="in dimeric form" evidence="19">
    <location>
        <position position="193"/>
    </location>
    <ligand>
        <name>Ca(2+)</name>
        <dbReference type="ChEBI" id="CHEBI:29108"/>
        <label>1</label>
    </ligand>
</feature>
<dbReference type="EMBL" id="AWGA01000071">
    <property type="protein sequence ID" value="TEA26624.1"/>
    <property type="molecule type" value="Genomic_DNA"/>
</dbReference>
<evidence type="ECO:0000313" key="22">
    <source>
        <dbReference type="Proteomes" id="UP000506160"/>
    </source>
</evidence>
<accession>A0AB94IB42</accession>
<keyword evidence="11" id="KW-0732">Signal</keyword>
<evidence type="ECO:0000256" key="2">
    <source>
        <dbReference type="ARBA" id="ARBA00001604"/>
    </source>
</evidence>
<dbReference type="CDD" id="cd00541">
    <property type="entry name" value="OMPLA"/>
    <property type="match status" value="1"/>
</dbReference>
<dbReference type="PANTHER" id="PTHR40457">
    <property type="entry name" value="PHOSPHOLIPASE A1"/>
    <property type="match status" value="1"/>
</dbReference>
<comment type="function">
    <text evidence="20">Hydrolysis of phosphatidylcholine with phospholipase A2 (EC 3.1.1.4) and phospholipase A1 (EC 3.1.1.32) activities.</text>
</comment>
<gene>
    <name evidence="21" type="primary">pldA</name>
    <name evidence="21" type="ORF">O970_07895</name>
</gene>
<feature type="binding site" description="in dimeric form" evidence="19">
    <location>
        <position position="153"/>
    </location>
    <ligand>
        <name>Ca(2+)</name>
        <dbReference type="ChEBI" id="CHEBI:29108"/>
        <label>1</label>
    </ligand>
</feature>
<dbReference type="GO" id="GO:0009279">
    <property type="term" value="C:cell outer membrane"/>
    <property type="evidence" value="ECO:0007669"/>
    <property type="project" value="UniProtKB-SubCell"/>
</dbReference>
<evidence type="ECO:0000256" key="8">
    <source>
        <dbReference type="ARBA" id="ARBA00022452"/>
    </source>
</evidence>
<keyword evidence="10 19" id="KW-0479">Metal-binding</keyword>
<evidence type="ECO:0000256" key="10">
    <source>
        <dbReference type="ARBA" id="ARBA00022723"/>
    </source>
</evidence>
<evidence type="ECO:0000256" key="19">
    <source>
        <dbReference type="PIRSR" id="PIRSR603187-2"/>
    </source>
</evidence>
<keyword evidence="14 20" id="KW-0442">Lipid degradation</keyword>
<dbReference type="PANTHER" id="PTHR40457:SF1">
    <property type="entry name" value="PHOSPHOLIPASE A1"/>
    <property type="match status" value="1"/>
</dbReference>
<dbReference type="Pfam" id="PF02253">
    <property type="entry name" value="PLA1"/>
    <property type="match status" value="1"/>
</dbReference>
<feature type="active site" description="Proton acceptor" evidence="18">
    <location>
        <position position="148"/>
    </location>
</feature>
<feature type="active site" description="Nucleophile" evidence="18">
    <location>
        <position position="150"/>
    </location>
</feature>
<dbReference type="EC" id="3.1.1.4" evidence="6 20"/>
<keyword evidence="16" id="KW-0472">Membrane</keyword>
<protein>
    <recommendedName>
        <fullName evidence="7 20">Phospholipase A1</fullName>
        <ecNumber evidence="5 20">3.1.1.32</ecNumber>
        <ecNumber evidence="6 20">3.1.1.4</ecNumber>
    </recommendedName>
    <alternativeName>
        <fullName evidence="20">Phosphatidylcholine 1-acylhydrolase</fullName>
    </alternativeName>
</protein>
<comment type="cofactor">
    <cofactor evidence="20">
        <name>Ca(2+)</name>
        <dbReference type="ChEBI" id="CHEBI:29108"/>
    </cofactor>
    <text evidence="20">Binds 1 Ca(2+) ion per monomer. In the dimeric form the Ca(2+) is bound by different amino acids with binding of each Ca(2+) shared with ligands coming from each monomer. The Ca(2+) ion may have a role in catalysis.</text>
</comment>
<feature type="binding site" description="in dimeric form" evidence="19">
    <location>
        <position position="158"/>
    </location>
    <ligand>
        <name>Ca(2+)</name>
        <dbReference type="ChEBI" id="CHEBI:29108"/>
        <label>1</label>
    </ligand>
</feature>
<dbReference type="Gene3D" id="2.40.230.10">
    <property type="entry name" value="Phospholipase A1"/>
    <property type="match status" value="1"/>
</dbReference>
<evidence type="ECO:0000256" key="7">
    <source>
        <dbReference type="ARBA" id="ARBA00021726"/>
    </source>
</evidence>
<keyword evidence="17 20" id="KW-0998">Cell outer membrane</keyword>
<dbReference type="Proteomes" id="UP000506160">
    <property type="component" value="Unassembled WGS sequence"/>
</dbReference>
<evidence type="ECO:0000256" key="15">
    <source>
        <dbReference type="ARBA" id="ARBA00023098"/>
    </source>
</evidence>
<evidence type="ECO:0000256" key="11">
    <source>
        <dbReference type="ARBA" id="ARBA00022729"/>
    </source>
</evidence>
<evidence type="ECO:0000256" key="13">
    <source>
        <dbReference type="ARBA" id="ARBA00022837"/>
    </source>
</evidence>
<dbReference type="PRINTS" id="PR01486">
    <property type="entry name" value="PHPHLIPASEA1"/>
</dbReference>
<dbReference type="EC" id="3.1.1.32" evidence="5 20"/>
<keyword evidence="22" id="KW-1185">Reference proteome</keyword>
<comment type="subcellular location">
    <subcellularLocation>
        <location evidence="20">Cell outer membrane</location>
        <topology evidence="20">Multi-pass membrane protein</topology>
    </subcellularLocation>
    <text evidence="20">One of the very few enzymes located there.</text>
</comment>
<organism evidence="21 22">
    <name type="scientific">Candidatus Schmidhempelia bombi str. Bimp</name>
    <dbReference type="NCBI Taxonomy" id="1387197"/>
    <lineage>
        <taxon>Bacteria</taxon>
        <taxon>Pseudomonadati</taxon>
        <taxon>Pseudomonadota</taxon>
        <taxon>Gammaproteobacteria</taxon>
        <taxon>Orbales</taxon>
        <taxon>Orbaceae</taxon>
        <taxon>Candidatus Schmidhempelia</taxon>
    </lineage>
</organism>
<evidence type="ECO:0000256" key="17">
    <source>
        <dbReference type="ARBA" id="ARBA00023237"/>
    </source>
</evidence>
<dbReference type="InterPro" id="IPR036541">
    <property type="entry name" value="PLipase_A1_sf"/>
</dbReference>
<reference evidence="21 22" key="1">
    <citation type="journal article" date="2014" name="Appl. Environ. Microbiol.">
        <title>Genomic features of a bumble bee symbiont reflect its host environment.</title>
        <authorList>
            <person name="Martinson V.G."/>
            <person name="Magoc T."/>
            <person name="Koch H."/>
            <person name="Salzberg S.L."/>
            <person name="Moran N.A."/>
        </authorList>
    </citation>
    <scope>NUCLEOTIDE SEQUENCE [LARGE SCALE GENOMIC DNA]</scope>
    <source>
        <strain evidence="21 22">Bimp</strain>
    </source>
</reference>
<evidence type="ECO:0000256" key="16">
    <source>
        <dbReference type="ARBA" id="ARBA00023136"/>
    </source>
</evidence>
<evidence type="ECO:0000256" key="4">
    <source>
        <dbReference type="ARBA" id="ARBA00011702"/>
    </source>
</evidence>
<dbReference type="GO" id="GO:0004623">
    <property type="term" value="F:phospholipase A2 activity"/>
    <property type="evidence" value="ECO:0007669"/>
    <property type="project" value="UniProtKB-EC"/>
</dbReference>
<evidence type="ECO:0000256" key="18">
    <source>
        <dbReference type="PIRSR" id="PIRSR603187-1"/>
    </source>
</evidence>
<feature type="binding site" description="in dimeric form" evidence="19">
    <location>
        <position position="112"/>
    </location>
    <ligand>
        <name>Ca(2+)</name>
        <dbReference type="ChEBI" id="CHEBI:29108"/>
        <label>1</label>
    </ligand>
</feature>
<dbReference type="InterPro" id="IPR003187">
    <property type="entry name" value="PLipase_A1"/>
</dbReference>